<evidence type="ECO:0000313" key="8">
    <source>
        <dbReference type="Proteomes" id="UP000663834"/>
    </source>
</evidence>
<dbReference type="Proteomes" id="UP000663887">
    <property type="component" value="Unassembled WGS sequence"/>
</dbReference>
<dbReference type="Proteomes" id="UP000663842">
    <property type="component" value="Unassembled WGS sequence"/>
</dbReference>
<dbReference type="EMBL" id="CAJNRG010000575">
    <property type="protein sequence ID" value="CAF2008790.1"/>
    <property type="molecule type" value="Genomic_DNA"/>
</dbReference>
<dbReference type="Proteomes" id="UP000676336">
    <property type="component" value="Unassembled WGS sequence"/>
</dbReference>
<feature type="domain" description="C2" evidence="1">
    <location>
        <begin position="11"/>
        <end position="131"/>
    </location>
</feature>
<dbReference type="OrthoDB" id="73919at2759"/>
<reference evidence="2" key="1">
    <citation type="submission" date="2021-02" db="EMBL/GenBank/DDBJ databases">
        <authorList>
            <person name="Nowell W R."/>
        </authorList>
    </citation>
    <scope>NUCLEOTIDE SEQUENCE</scope>
</reference>
<dbReference type="Proteomes" id="UP000663834">
    <property type="component" value="Unassembled WGS sequence"/>
</dbReference>
<dbReference type="EMBL" id="CAJNOW010002122">
    <property type="protein sequence ID" value="CAF1341471.1"/>
    <property type="molecule type" value="Genomic_DNA"/>
</dbReference>
<dbReference type="EMBL" id="CAJNOV010009374">
    <property type="protein sequence ID" value="CAF1361378.1"/>
    <property type="molecule type" value="Genomic_DNA"/>
</dbReference>
<protein>
    <recommendedName>
        <fullName evidence="1">C2 domain-containing protein</fullName>
    </recommendedName>
</protein>
<dbReference type="Gene3D" id="2.60.40.150">
    <property type="entry name" value="C2 domain"/>
    <property type="match status" value="1"/>
</dbReference>
<evidence type="ECO:0000313" key="4">
    <source>
        <dbReference type="EMBL" id="CAF2008790.1"/>
    </source>
</evidence>
<evidence type="ECO:0000313" key="7">
    <source>
        <dbReference type="EMBL" id="CAF4066368.1"/>
    </source>
</evidence>
<dbReference type="CDD" id="cd00030">
    <property type="entry name" value="C2"/>
    <property type="match status" value="1"/>
</dbReference>
<dbReference type="SUPFAM" id="SSF49562">
    <property type="entry name" value="C2 domain (Calcium/lipid-binding domain, CaLB)"/>
    <property type="match status" value="1"/>
</dbReference>
<dbReference type="AlphaFoldDB" id="A0A815GLF9"/>
<accession>A0A815GLF9</accession>
<dbReference type="Pfam" id="PF00168">
    <property type="entry name" value="C2"/>
    <property type="match status" value="1"/>
</dbReference>
<dbReference type="EMBL" id="CAJOBF010000813">
    <property type="protein sequence ID" value="CAF3873343.1"/>
    <property type="molecule type" value="Genomic_DNA"/>
</dbReference>
<organism evidence="2 8">
    <name type="scientific">Rotaria magnacalcarata</name>
    <dbReference type="NCBI Taxonomy" id="392030"/>
    <lineage>
        <taxon>Eukaryota</taxon>
        <taxon>Metazoa</taxon>
        <taxon>Spiralia</taxon>
        <taxon>Gnathifera</taxon>
        <taxon>Rotifera</taxon>
        <taxon>Eurotatoria</taxon>
        <taxon>Bdelloidea</taxon>
        <taxon>Philodinida</taxon>
        <taxon>Philodinidae</taxon>
        <taxon>Rotaria</taxon>
    </lineage>
</organism>
<dbReference type="EMBL" id="CAJOBI010006676">
    <property type="protein sequence ID" value="CAF4066368.1"/>
    <property type="molecule type" value="Genomic_DNA"/>
</dbReference>
<proteinExistence type="predicted"/>
<dbReference type="Proteomes" id="UP000663855">
    <property type="component" value="Unassembled WGS sequence"/>
</dbReference>
<dbReference type="InterPro" id="IPR035892">
    <property type="entry name" value="C2_domain_sf"/>
</dbReference>
<evidence type="ECO:0000313" key="2">
    <source>
        <dbReference type="EMBL" id="CAF1341471.1"/>
    </source>
</evidence>
<evidence type="ECO:0000259" key="1">
    <source>
        <dbReference type="PROSITE" id="PS50004"/>
    </source>
</evidence>
<gene>
    <name evidence="3" type="ORF">CJN711_LOCUS19953</name>
    <name evidence="2" type="ORF">KQP761_LOCUS6761</name>
    <name evidence="5" type="ORF">MBJ925_LOCUS27056</name>
    <name evidence="7" type="ORF">SMN809_LOCUS15486</name>
    <name evidence="6" type="ORF">UXM345_LOCUS9057</name>
    <name evidence="4" type="ORF">XDN619_LOCUS3658</name>
</gene>
<comment type="caution">
    <text evidence="2">The sequence shown here is derived from an EMBL/GenBank/DDBJ whole genome shotgun (WGS) entry which is preliminary data.</text>
</comment>
<evidence type="ECO:0000313" key="6">
    <source>
        <dbReference type="EMBL" id="CAF3873343.1"/>
    </source>
</evidence>
<dbReference type="Proteomes" id="UP000663824">
    <property type="component" value="Unassembled WGS sequence"/>
</dbReference>
<name>A0A815GLF9_9BILA</name>
<evidence type="ECO:0000313" key="5">
    <source>
        <dbReference type="EMBL" id="CAF2127821.1"/>
    </source>
</evidence>
<sequence length="419" mass="47802">MSAHSVFDGIKTALVETTFLALDNSETSYDAVIQFYSAEGLPKMDLMGHADPYFIANIDDRISYTSSIQSNTGTPVWDDEKWIVRNIPFDAKLTVKIFDKDDEKIIDDYIGEFSIVNLINYRAPSMGHEIIAPLFARHNGYFHLSVYSMESAEETKHLPRYTFDGPCRYSRHDSLAVGRLTMLNADCIYSTWKIQMKRISVFFKPQERQHWNKKYKAAQAIFGDGPLAVATKTTIKLAHKTLYGRTLKHNENGTLTNADDLWKLVFADRTTKSIKPCRYTYVIDNNTWRFSETDIQFFADFASKHALLANGSEYVRYAGEFHLRPKHGWANCDNQWANCDNKWEIVFDNGSGTYAPSPELLINLKDLLLFNFPGLNIVTYDYKDPELKKSLAALKEAVENNKTSVSTIQNVVFSCSNSV</sequence>
<evidence type="ECO:0000313" key="3">
    <source>
        <dbReference type="EMBL" id="CAF1361378.1"/>
    </source>
</evidence>
<dbReference type="InterPro" id="IPR000008">
    <property type="entry name" value="C2_dom"/>
</dbReference>
<dbReference type="PROSITE" id="PS50004">
    <property type="entry name" value="C2"/>
    <property type="match status" value="1"/>
</dbReference>
<dbReference type="EMBL" id="CAJNRE010014462">
    <property type="protein sequence ID" value="CAF2127821.1"/>
    <property type="molecule type" value="Genomic_DNA"/>
</dbReference>